<sequence>MSLTVDGCRKKVKQTCWQSSFHWKISSNTLVASIHFTCCYYYFYPIGTREARIHKEHMIKRKFEH</sequence>
<dbReference type="EMBL" id="GEDG01002351">
    <property type="protein sequence ID" value="JAP36042.1"/>
    <property type="molecule type" value="Transcribed_RNA"/>
</dbReference>
<organism evidence="1">
    <name type="scientific">Solanum chacoense</name>
    <name type="common">Chaco potato</name>
    <dbReference type="NCBI Taxonomy" id="4108"/>
    <lineage>
        <taxon>Eukaryota</taxon>
        <taxon>Viridiplantae</taxon>
        <taxon>Streptophyta</taxon>
        <taxon>Embryophyta</taxon>
        <taxon>Tracheophyta</taxon>
        <taxon>Spermatophyta</taxon>
        <taxon>Magnoliopsida</taxon>
        <taxon>eudicotyledons</taxon>
        <taxon>Gunneridae</taxon>
        <taxon>Pentapetalae</taxon>
        <taxon>asterids</taxon>
        <taxon>lamiids</taxon>
        <taxon>Solanales</taxon>
        <taxon>Solanaceae</taxon>
        <taxon>Solanoideae</taxon>
        <taxon>Solaneae</taxon>
        <taxon>Solanum</taxon>
    </lineage>
</organism>
<name>A0A0V0IUM3_SOLCH</name>
<protein>
    <submittedName>
        <fullName evidence="1">Putative ovule protein</fullName>
    </submittedName>
</protein>
<dbReference type="AlphaFoldDB" id="A0A0V0IUM3"/>
<accession>A0A0V0IUM3</accession>
<evidence type="ECO:0000313" key="1">
    <source>
        <dbReference type="EMBL" id="JAP36042.1"/>
    </source>
</evidence>
<proteinExistence type="predicted"/>
<reference evidence="1" key="1">
    <citation type="submission" date="2015-12" db="EMBL/GenBank/DDBJ databases">
        <title>Gene expression during late stages of embryo sac development: a critical building block for successful pollen-pistil interactions.</title>
        <authorList>
            <person name="Liu Y."/>
            <person name="Joly V."/>
            <person name="Sabar M."/>
            <person name="Matton D.P."/>
        </authorList>
    </citation>
    <scope>NUCLEOTIDE SEQUENCE</scope>
</reference>